<keyword evidence="3" id="KW-1185">Reference proteome</keyword>
<sequence length="179" mass="19579">MKICHSGHSLPLRYAAMAAIDNTPPISSVLLFYTLYSKQTVTPKKSLKGYRGLKKAYWDVAKEEIILCDSVDISIAVANEKLRQLAERARTGKLAPHEFQGGTFSISNLGMFLAGILTVGRRNKVVEPVVGADGIERPAVITKMNLTLSSDHRVFDGKVGGAVLSALHSNFNDIRRLIL</sequence>
<feature type="domain" description="2-oxoacid dehydrogenase acyltransferase catalytic" evidence="1">
    <location>
        <begin position="80"/>
        <end position="178"/>
    </location>
</feature>
<dbReference type="InterPro" id="IPR023213">
    <property type="entry name" value="CAT-like_dom_sf"/>
</dbReference>
<name>A0AAV5LAX1_9ROSI</name>
<dbReference type="InterPro" id="IPR045257">
    <property type="entry name" value="E2/Pdx1"/>
</dbReference>
<dbReference type="SUPFAM" id="SSF52777">
    <property type="entry name" value="CoA-dependent acyltransferases"/>
    <property type="match status" value="1"/>
</dbReference>
<dbReference type="GO" id="GO:0016746">
    <property type="term" value="F:acyltransferase activity"/>
    <property type="evidence" value="ECO:0007669"/>
    <property type="project" value="InterPro"/>
</dbReference>
<reference evidence="2 3" key="1">
    <citation type="journal article" date="2021" name="Commun. Biol.">
        <title>The genome of Shorea leprosula (Dipterocarpaceae) highlights the ecological relevance of drought in aseasonal tropical rainforests.</title>
        <authorList>
            <person name="Ng K.K.S."/>
            <person name="Kobayashi M.J."/>
            <person name="Fawcett J.A."/>
            <person name="Hatakeyama M."/>
            <person name="Paape T."/>
            <person name="Ng C.H."/>
            <person name="Ang C.C."/>
            <person name="Tnah L.H."/>
            <person name="Lee C.T."/>
            <person name="Nishiyama T."/>
            <person name="Sese J."/>
            <person name="O'Brien M.J."/>
            <person name="Copetti D."/>
            <person name="Mohd Noor M.I."/>
            <person name="Ong R.C."/>
            <person name="Putra M."/>
            <person name="Sireger I.Z."/>
            <person name="Indrioko S."/>
            <person name="Kosugi Y."/>
            <person name="Izuno A."/>
            <person name="Isagi Y."/>
            <person name="Lee S.L."/>
            <person name="Shimizu K.K."/>
        </authorList>
    </citation>
    <scope>NUCLEOTIDE SEQUENCE [LARGE SCALE GENOMIC DNA]</scope>
    <source>
        <strain evidence="2">214</strain>
    </source>
</reference>
<dbReference type="AlphaFoldDB" id="A0AAV5LAX1"/>
<dbReference type="GO" id="GO:0005739">
    <property type="term" value="C:mitochondrion"/>
    <property type="evidence" value="ECO:0007669"/>
    <property type="project" value="TreeGrafter"/>
</dbReference>
<dbReference type="InterPro" id="IPR001078">
    <property type="entry name" value="2-oxoacid_DH_actylTfrase"/>
</dbReference>
<comment type="caution">
    <text evidence="2">The sequence shown here is derived from an EMBL/GenBank/DDBJ whole genome shotgun (WGS) entry which is preliminary data.</text>
</comment>
<evidence type="ECO:0000313" key="2">
    <source>
        <dbReference type="EMBL" id="GKV34248.1"/>
    </source>
</evidence>
<evidence type="ECO:0000259" key="1">
    <source>
        <dbReference type="Pfam" id="PF00198"/>
    </source>
</evidence>
<protein>
    <recommendedName>
        <fullName evidence="1">2-oxoacid dehydrogenase acyltransferase catalytic domain-containing protein</fullName>
    </recommendedName>
</protein>
<organism evidence="2 3">
    <name type="scientific">Rubroshorea leprosula</name>
    <dbReference type="NCBI Taxonomy" id="152421"/>
    <lineage>
        <taxon>Eukaryota</taxon>
        <taxon>Viridiplantae</taxon>
        <taxon>Streptophyta</taxon>
        <taxon>Embryophyta</taxon>
        <taxon>Tracheophyta</taxon>
        <taxon>Spermatophyta</taxon>
        <taxon>Magnoliopsida</taxon>
        <taxon>eudicotyledons</taxon>
        <taxon>Gunneridae</taxon>
        <taxon>Pentapetalae</taxon>
        <taxon>rosids</taxon>
        <taxon>malvids</taxon>
        <taxon>Malvales</taxon>
        <taxon>Dipterocarpaceae</taxon>
        <taxon>Rubroshorea</taxon>
    </lineage>
</organism>
<dbReference type="Pfam" id="PF00198">
    <property type="entry name" value="2-oxoacid_dh"/>
    <property type="match status" value="1"/>
</dbReference>
<accession>A0AAV5LAX1</accession>
<dbReference type="Proteomes" id="UP001054252">
    <property type="component" value="Unassembled WGS sequence"/>
</dbReference>
<dbReference type="Gene3D" id="3.30.559.10">
    <property type="entry name" value="Chloramphenicol acetyltransferase-like domain"/>
    <property type="match status" value="1"/>
</dbReference>
<proteinExistence type="predicted"/>
<dbReference type="EMBL" id="BPVZ01000104">
    <property type="protein sequence ID" value="GKV34248.1"/>
    <property type="molecule type" value="Genomic_DNA"/>
</dbReference>
<dbReference type="GO" id="GO:0045254">
    <property type="term" value="C:pyruvate dehydrogenase complex"/>
    <property type="evidence" value="ECO:0007669"/>
    <property type="project" value="InterPro"/>
</dbReference>
<dbReference type="PANTHER" id="PTHR23151">
    <property type="entry name" value="DIHYDROLIPOAMIDE ACETYL/SUCCINYL-TRANSFERASE-RELATED"/>
    <property type="match status" value="1"/>
</dbReference>
<dbReference type="PANTHER" id="PTHR23151:SF90">
    <property type="entry name" value="DIHYDROLIPOYLLYSINE-RESIDUE ACETYLTRANSFERASE COMPONENT OF PYRUVATE DEHYDROGENASE COMPLEX, MITOCHONDRIAL-RELATED"/>
    <property type="match status" value="1"/>
</dbReference>
<gene>
    <name evidence="2" type="ORF">SLEP1_g42638</name>
</gene>
<dbReference type="GO" id="GO:0006086">
    <property type="term" value="P:pyruvate decarboxylation to acetyl-CoA"/>
    <property type="evidence" value="ECO:0007669"/>
    <property type="project" value="InterPro"/>
</dbReference>
<evidence type="ECO:0000313" key="3">
    <source>
        <dbReference type="Proteomes" id="UP001054252"/>
    </source>
</evidence>